<name>H9ULS4_SPIAZ</name>
<feature type="binding site" evidence="12">
    <location>
        <position position="307"/>
    </location>
    <ligand>
        <name>substrate</name>
    </ligand>
</feature>
<proteinExistence type="inferred from homology"/>
<accession>H9ULS4</accession>
<dbReference type="GO" id="GO:0003872">
    <property type="term" value="F:6-phosphofructokinase activity"/>
    <property type="evidence" value="ECO:0007669"/>
    <property type="project" value="UniProtKB-UniRule"/>
</dbReference>
<feature type="domain" description="Phosphofructokinase" evidence="13">
    <location>
        <begin position="78"/>
        <end position="385"/>
    </location>
</feature>
<organism evidence="14 15">
    <name type="scientific">Spirochaeta africana (strain ATCC 700263 / DSM 8902 / Z-7692)</name>
    <dbReference type="NCBI Taxonomy" id="889378"/>
    <lineage>
        <taxon>Bacteria</taxon>
        <taxon>Pseudomonadati</taxon>
        <taxon>Spirochaetota</taxon>
        <taxon>Spirochaetia</taxon>
        <taxon>Spirochaetales</taxon>
        <taxon>Spirochaetaceae</taxon>
        <taxon>Spirochaeta</taxon>
    </lineage>
</organism>
<evidence type="ECO:0000313" key="14">
    <source>
        <dbReference type="EMBL" id="AFG38467.1"/>
    </source>
</evidence>
<dbReference type="STRING" id="889378.Spiaf_2436"/>
<keyword evidence="8 12" id="KW-0460">Magnesium</keyword>
<comment type="similarity">
    <text evidence="12">Belongs to the phosphofructokinase type A (PFKA) family. PPi-dependent PFK group II subfamily. Atypical ATP-dependent clade 'X' sub-subfamily.</text>
</comment>
<dbReference type="PATRIC" id="fig|889378.3.peg.2412"/>
<dbReference type="InterPro" id="IPR012004">
    <property type="entry name" value="PyroP-dep_PFK_TP0108"/>
</dbReference>
<comment type="function">
    <text evidence="12">Catalyzes the phosphorylation of D-fructose 6-phosphate to fructose 1,6-bisphosphate by ATP, the first committing step of glycolysis.</text>
</comment>
<gene>
    <name evidence="12" type="primary">pfkA</name>
    <name evidence="14" type="ordered locus">Spiaf_2436</name>
</gene>
<comment type="subunit">
    <text evidence="12">Homodimer.</text>
</comment>
<keyword evidence="15" id="KW-1185">Reference proteome</keyword>
<dbReference type="RefSeq" id="WP_014456449.1">
    <property type="nucleotide sequence ID" value="NC_017098.1"/>
</dbReference>
<evidence type="ECO:0000256" key="10">
    <source>
        <dbReference type="ARBA" id="ARBA00048070"/>
    </source>
</evidence>
<evidence type="ECO:0000256" key="8">
    <source>
        <dbReference type="ARBA" id="ARBA00022842"/>
    </source>
</evidence>
<keyword evidence="7 12" id="KW-0067">ATP-binding</keyword>
<dbReference type="EMBL" id="CP003282">
    <property type="protein sequence ID" value="AFG38467.1"/>
    <property type="molecule type" value="Genomic_DNA"/>
</dbReference>
<comment type="subcellular location">
    <subcellularLocation>
        <location evidence="12">Cytoplasm</location>
    </subcellularLocation>
</comment>
<dbReference type="HAMAP" id="MF_01981">
    <property type="entry name" value="Phosphofructokinase_II_X"/>
    <property type="match status" value="1"/>
</dbReference>
<keyword evidence="4 12" id="KW-0479">Metal-binding</keyword>
<dbReference type="InterPro" id="IPR035966">
    <property type="entry name" value="PKF_sf"/>
</dbReference>
<dbReference type="eggNOG" id="COG0205">
    <property type="taxonomic scope" value="Bacteria"/>
</dbReference>
<feature type="site" description="Important for substrate specificity; cannot use PPi as phosphoryl donor" evidence="12">
    <location>
        <position position="179"/>
    </location>
</feature>
<keyword evidence="9 12" id="KW-0324">Glycolysis</keyword>
<dbReference type="PIRSF" id="PIRSF000534">
    <property type="entry name" value="PPi_PFK_TP0108"/>
    <property type="match status" value="1"/>
</dbReference>
<feature type="binding site" evidence="12">
    <location>
        <begin position="251"/>
        <end position="253"/>
    </location>
    <ligand>
        <name>substrate</name>
    </ligand>
</feature>
<dbReference type="FunFam" id="3.40.50.450:FF:000002">
    <property type="entry name" value="ATP-dependent 6-phosphofructokinase"/>
    <property type="match status" value="1"/>
</dbReference>
<dbReference type="HOGENOM" id="CLU_020655_7_4_12"/>
<keyword evidence="5 12" id="KW-0547">Nucleotide-binding</keyword>
<dbReference type="GO" id="GO:0046872">
    <property type="term" value="F:metal ion binding"/>
    <property type="evidence" value="ECO:0007669"/>
    <property type="project" value="UniProtKB-KW"/>
</dbReference>
<comment type="cofactor">
    <cofactor evidence="1 12">
        <name>Mg(2+)</name>
        <dbReference type="ChEBI" id="CHEBI:18420"/>
    </cofactor>
</comment>
<comment type="catalytic activity">
    <reaction evidence="10 12">
        <text>beta-D-fructose 6-phosphate + ATP = beta-D-fructose 1,6-bisphosphate + ADP + H(+)</text>
        <dbReference type="Rhea" id="RHEA:16109"/>
        <dbReference type="ChEBI" id="CHEBI:15378"/>
        <dbReference type="ChEBI" id="CHEBI:30616"/>
        <dbReference type="ChEBI" id="CHEBI:32966"/>
        <dbReference type="ChEBI" id="CHEBI:57634"/>
        <dbReference type="ChEBI" id="CHEBI:456216"/>
        <dbReference type="EC" id="2.7.1.11"/>
    </reaction>
</comment>
<evidence type="ECO:0000313" key="15">
    <source>
        <dbReference type="Proteomes" id="UP000007383"/>
    </source>
</evidence>
<evidence type="ECO:0000259" key="13">
    <source>
        <dbReference type="Pfam" id="PF00365"/>
    </source>
</evidence>
<dbReference type="GO" id="GO:0005524">
    <property type="term" value="F:ATP binding"/>
    <property type="evidence" value="ECO:0007669"/>
    <property type="project" value="UniProtKB-KW"/>
</dbReference>
<evidence type="ECO:0000256" key="9">
    <source>
        <dbReference type="ARBA" id="ARBA00023152"/>
    </source>
</evidence>
<evidence type="ECO:0000256" key="3">
    <source>
        <dbReference type="ARBA" id="ARBA00022679"/>
    </source>
</evidence>
<comment type="catalytic activity">
    <reaction evidence="11">
        <text>beta-D-fructose 6-phosphate + diphosphate = beta-D-fructose 1,6-bisphosphate + phosphate + H(+)</text>
        <dbReference type="Rhea" id="RHEA:13613"/>
        <dbReference type="ChEBI" id="CHEBI:15378"/>
        <dbReference type="ChEBI" id="CHEBI:32966"/>
        <dbReference type="ChEBI" id="CHEBI:33019"/>
        <dbReference type="ChEBI" id="CHEBI:43474"/>
        <dbReference type="ChEBI" id="CHEBI:57634"/>
        <dbReference type="EC" id="2.7.1.90"/>
    </reaction>
</comment>
<evidence type="ECO:0000256" key="12">
    <source>
        <dbReference type="HAMAP-Rule" id="MF_01981"/>
    </source>
</evidence>
<evidence type="ECO:0000256" key="11">
    <source>
        <dbReference type="ARBA" id="ARBA00048072"/>
    </source>
</evidence>
<protein>
    <recommendedName>
        <fullName evidence="12">ATP-dependent 6-phosphofructokinase</fullName>
        <shortName evidence="12">ATP-PFK</shortName>
        <shortName evidence="12">Phosphofructokinase</shortName>
        <ecNumber evidence="12">2.7.1.11</ecNumber>
    </recommendedName>
    <alternativeName>
        <fullName evidence="12">Phosphohexokinase</fullName>
    </alternativeName>
</protein>
<feature type="binding site" evidence="12">
    <location>
        <position position="85"/>
    </location>
    <ligand>
        <name>ATP</name>
        <dbReference type="ChEBI" id="CHEBI:30616"/>
    </ligand>
</feature>
<evidence type="ECO:0000256" key="5">
    <source>
        <dbReference type="ARBA" id="ARBA00022741"/>
    </source>
</evidence>
<keyword evidence="6 12" id="KW-0418">Kinase</keyword>
<dbReference type="Pfam" id="PF00365">
    <property type="entry name" value="PFK"/>
    <property type="match status" value="1"/>
</dbReference>
<dbReference type="PANTHER" id="PTHR45770">
    <property type="entry name" value="ATP-DEPENDENT 6-PHOSPHOFRUCTOKINASE 1"/>
    <property type="match status" value="1"/>
</dbReference>
<feature type="active site" description="Proton acceptor" evidence="12">
    <location>
        <position position="208"/>
    </location>
</feature>
<sequence length="461" mass="50127">MNDFTIESLGDSKISSPISYDKVPGHNVTNFVSDDEAIIYDVDLDPQRKETWCADESQLIQKAGPRAKIYFSPPHVHAGIVSCGGLCPGINDVIRAVVRTLWYRYGVRRITGIRNGYKGLIPEYGIAPIDLSPDLVDDIHKIGGSILGTSRGGGERTEEIVDTIERMNLNILFTIGGDGTQKGSLAIAREIERRGLKISIIGIPKTIDNDFKFIQRSFGFETAVARATEAVTGAHVEAQSVINGIGLVKVMGRESGFIAAYTALASHEANFVLIPEVPFELDGPNGLIAHLVERLERRSHAVVIVAEGAGQTLLERDASKTDDSGNVVLGDIGLYLKEKIASSFKKAGIHQNLKYIDPSYMIRSSVAVPTDSVYCSQLGNNAAHAAMAGKTKTMIGLVNNHYVHLPIELVVASRNHVDPQSSLWRSVIEATHQPVMMTNTKEAIETTAEQKAKMDKNRGNS</sequence>
<dbReference type="EC" id="2.7.1.11" evidence="12"/>
<dbReference type="NCBIfam" id="NF005301">
    <property type="entry name" value="PRK06830.1"/>
    <property type="match status" value="1"/>
</dbReference>
<dbReference type="InterPro" id="IPR050929">
    <property type="entry name" value="PFKA"/>
</dbReference>
<feature type="binding site" evidence="12">
    <location>
        <begin position="206"/>
        <end position="208"/>
    </location>
    <ligand>
        <name>substrate</name>
    </ligand>
</feature>
<dbReference type="InterPro" id="IPR000023">
    <property type="entry name" value="Phosphofructokinase_dom"/>
</dbReference>
<feature type="binding site" evidence="12">
    <location>
        <begin position="177"/>
        <end position="180"/>
    </location>
    <ligand>
        <name>ATP</name>
        <dbReference type="ChEBI" id="CHEBI:30616"/>
    </ligand>
</feature>
<dbReference type="Proteomes" id="UP000007383">
    <property type="component" value="Chromosome"/>
</dbReference>
<dbReference type="GO" id="GO:0005737">
    <property type="term" value="C:cytoplasm"/>
    <property type="evidence" value="ECO:0007669"/>
    <property type="project" value="UniProtKB-SubCell"/>
</dbReference>
<reference evidence="15" key="1">
    <citation type="journal article" date="2013" name="Stand. Genomic Sci.">
        <title>Complete genome sequence of the halophilic bacterium Spirochaeta africana type strain (Z-7692(T)) from the alkaline Lake Magadi in the East African Rift.</title>
        <authorList>
            <person name="Liolos K."/>
            <person name="Abt B."/>
            <person name="Scheuner C."/>
            <person name="Teshima H."/>
            <person name="Held B."/>
            <person name="Lapidus A."/>
            <person name="Nolan M."/>
            <person name="Lucas S."/>
            <person name="Deshpande S."/>
            <person name="Cheng J.F."/>
            <person name="Tapia R."/>
            <person name="Goodwin L.A."/>
            <person name="Pitluck S."/>
            <person name="Pagani I."/>
            <person name="Ivanova N."/>
            <person name="Mavromatis K."/>
            <person name="Mikhailova N."/>
            <person name="Huntemann M."/>
            <person name="Pati A."/>
            <person name="Chen A."/>
            <person name="Palaniappan K."/>
            <person name="Land M."/>
            <person name="Rohde M."/>
            <person name="Tindall B.J."/>
            <person name="Detter J.C."/>
            <person name="Goker M."/>
            <person name="Bristow J."/>
            <person name="Eisen J.A."/>
            <person name="Markowitz V."/>
            <person name="Hugenholtz P."/>
            <person name="Woyke T."/>
            <person name="Klenk H.P."/>
            <person name="Kyrpides N.C."/>
        </authorList>
    </citation>
    <scope>NUCLEOTIDE SEQUENCE</scope>
    <source>
        <strain evidence="15">ATCC 700263 / DSM 8902 / Z-7692</strain>
    </source>
</reference>
<dbReference type="PRINTS" id="PR00476">
    <property type="entry name" value="PHFRCTKINASE"/>
</dbReference>
<feature type="binding site" evidence="12">
    <location>
        <begin position="151"/>
        <end position="152"/>
    </location>
    <ligand>
        <name>ATP</name>
        <dbReference type="ChEBI" id="CHEBI:30616"/>
    </ligand>
</feature>
<dbReference type="AlphaFoldDB" id="H9ULS4"/>
<dbReference type="GO" id="GO:0006002">
    <property type="term" value="P:fructose 6-phosphate metabolic process"/>
    <property type="evidence" value="ECO:0007669"/>
    <property type="project" value="InterPro"/>
</dbReference>
<dbReference type="GO" id="GO:0047334">
    <property type="term" value="F:diphosphate-fructose-6-phosphate 1-phosphotransferase activity"/>
    <property type="evidence" value="ECO:0007669"/>
    <property type="project" value="UniProtKB-EC"/>
</dbReference>
<keyword evidence="12" id="KW-0963">Cytoplasm</keyword>
<evidence type="ECO:0000256" key="7">
    <source>
        <dbReference type="ARBA" id="ARBA00022840"/>
    </source>
</evidence>
<comment type="pathway">
    <text evidence="12">Carbohydrate degradation; glycolysis; D-glyceraldehyde 3-phosphate and glycerone phosphate from D-glucose: step 3/4.</text>
</comment>
<dbReference type="SUPFAM" id="SSF53784">
    <property type="entry name" value="Phosphofructokinase"/>
    <property type="match status" value="1"/>
</dbReference>
<evidence type="ECO:0000256" key="6">
    <source>
        <dbReference type="ARBA" id="ARBA00022777"/>
    </source>
</evidence>
<feature type="binding site" evidence="12">
    <location>
        <position position="178"/>
    </location>
    <ligand>
        <name>Mg(2+)</name>
        <dbReference type="ChEBI" id="CHEBI:18420"/>
        <note>catalytic</note>
    </ligand>
</feature>
<evidence type="ECO:0000256" key="4">
    <source>
        <dbReference type="ARBA" id="ARBA00022723"/>
    </source>
</evidence>
<dbReference type="Gene3D" id="3.40.50.450">
    <property type="match status" value="2"/>
</dbReference>
<evidence type="ECO:0000256" key="1">
    <source>
        <dbReference type="ARBA" id="ARBA00001946"/>
    </source>
</evidence>
<evidence type="ECO:0000256" key="2">
    <source>
        <dbReference type="ARBA" id="ARBA00003138"/>
    </source>
</evidence>
<dbReference type="OrthoDB" id="9802503at2"/>
<dbReference type="KEGG" id="sfc:Spiaf_2436"/>
<dbReference type="InterPro" id="IPR022953">
    <property type="entry name" value="ATP_PFK"/>
</dbReference>
<keyword evidence="3 12" id="KW-0808">Transferase</keyword>
<feature type="binding site" evidence="12">
    <location>
        <begin position="360"/>
        <end position="363"/>
    </location>
    <ligand>
        <name>substrate</name>
    </ligand>
</feature>
<comment type="function">
    <text evidence="2">Catalyzes the phosphorylation of D-fructose 6-phosphate, the first committing step of glycolysis. Uses inorganic phosphate (PPi) as phosphoryl donor instead of ATP like common ATP-dependent phosphofructokinases (ATP-PFKs), which renders the reaction reversible, and can thus function both in glycolysis and gluconeogenesis. Consistently, PPi-PFK can replace the enzymes of both the forward (ATP-PFK) and reverse (fructose-bisphosphatase (FBPase)) reactions.</text>
</comment>
<dbReference type="UniPathway" id="UPA00109">
    <property type="reaction ID" value="UER00182"/>
</dbReference>